<dbReference type="InterPro" id="IPR018193">
    <property type="entry name" value="Glyc_kinase_flavodox-like_fold"/>
</dbReference>
<keyword evidence="5" id="KW-1185">Reference proteome</keyword>
<keyword evidence="3" id="KW-0418">Kinase</keyword>
<name>A0ABM6RMP0_9FIRM</name>
<comment type="similarity">
    <text evidence="1">Belongs to the glycerate kinase type-1 family.</text>
</comment>
<proteinExistence type="inferred from homology"/>
<evidence type="ECO:0000256" key="1">
    <source>
        <dbReference type="ARBA" id="ARBA00006284"/>
    </source>
</evidence>
<evidence type="ECO:0000256" key="2">
    <source>
        <dbReference type="ARBA" id="ARBA00022679"/>
    </source>
</evidence>
<dbReference type="Proteomes" id="UP000325292">
    <property type="component" value="Chromosome"/>
</dbReference>
<dbReference type="InterPro" id="IPR004381">
    <property type="entry name" value="Glycerate_kinase"/>
</dbReference>
<reference evidence="4 5" key="1">
    <citation type="journal article" date="2019" name="Sci. Rep.">
        <title>Sulfobacillus thermotolerans: new insights into resistance and metabolic capacities of acidophilic chemolithotrophs.</title>
        <authorList>
            <person name="Panyushkina A.E."/>
            <person name="Babenko V.V."/>
            <person name="Nikitina A.S."/>
            <person name="Selezneva O.V."/>
            <person name="Tsaplina I.A."/>
            <person name="Letarova M.A."/>
            <person name="Kostryukova E.S."/>
            <person name="Letarov A.V."/>
        </authorList>
    </citation>
    <scope>NUCLEOTIDE SEQUENCE [LARGE SCALE GENOMIC DNA]</scope>
    <source>
        <strain evidence="4 5">Kr1</strain>
    </source>
</reference>
<evidence type="ECO:0008006" key="6">
    <source>
        <dbReference type="Google" id="ProtNLM"/>
    </source>
</evidence>
<protein>
    <recommendedName>
        <fullName evidence="6">Glycerate kinase</fullName>
    </recommendedName>
</protein>
<evidence type="ECO:0000313" key="5">
    <source>
        <dbReference type="Proteomes" id="UP000325292"/>
    </source>
</evidence>
<evidence type="ECO:0000256" key="3">
    <source>
        <dbReference type="ARBA" id="ARBA00022777"/>
    </source>
</evidence>
<gene>
    <name evidence="4" type="ORF">BXT84_00410</name>
</gene>
<dbReference type="PANTHER" id="PTHR21599:SF0">
    <property type="entry name" value="GLYCERATE KINASE"/>
    <property type="match status" value="1"/>
</dbReference>
<evidence type="ECO:0000313" key="4">
    <source>
        <dbReference type="EMBL" id="AUW92599.1"/>
    </source>
</evidence>
<dbReference type="Gene3D" id="3.40.50.10350">
    <property type="entry name" value="Glycerate kinase, domain 1"/>
    <property type="match status" value="1"/>
</dbReference>
<dbReference type="PANTHER" id="PTHR21599">
    <property type="entry name" value="GLYCERATE KINASE"/>
    <property type="match status" value="1"/>
</dbReference>
<dbReference type="Pfam" id="PF02595">
    <property type="entry name" value="Gly_kinase"/>
    <property type="match status" value="1"/>
</dbReference>
<dbReference type="InterPro" id="IPR036129">
    <property type="entry name" value="Glycerate_kinase_sf"/>
</dbReference>
<dbReference type="SUPFAM" id="SSF110738">
    <property type="entry name" value="Glycerate kinase I"/>
    <property type="match status" value="1"/>
</dbReference>
<dbReference type="EMBL" id="CP019454">
    <property type="protein sequence ID" value="AUW92599.1"/>
    <property type="molecule type" value="Genomic_DNA"/>
</dbReference>
<dbReference type="InterPro" id="IPR018197">
    <property type="entry name" value="Glycerate_kinase_RE-like"/>
</dbReference>
<keyword evidence="2" id="KW-0808">Transferase</keyword>
<dbReference type="Gene3D" id="3.90.1510.10">
    <property type="entry name" value="Glycerate kinase, domain 2"/>
    <property type="match status" value="1"/>
</dbReference>
<accession>A0ABM6RMP0</accession>
<sequence length="370" mass="40556">MDILIAPTRFLPNVGSQAVADALERGVKRCPDISHVILRPVPEGGRGTMDTVVRALFGRVRRSHTVNAMGRPVDARWAMFPDGTAWVDAAEILGGNEVTDVSRASSWGLGQLIAEIARWKPSRLVIALGDVMTHDGGLGLLDFFGVHGYDVHGRPLVNGVRAVELLDHVGGIATVPDIPMIVLYPHGWHMTGNTGTTWQQGLSKGIAPFQLTSLENHMQHVSQQLEQFWGRALSSLEGSGEGGGLGMALMGLGAEALPATEYLLDILQMESFWRDVDWVLTAQPTLEATQPFSLAPALARRLRATKIPLIAITERVGQHYEQFYDIGLSGIYPLTDKPRSAKETERSRIHLLEQAAFRVAMWMRALPNHM</sequence>
<organism evidence="4 5">
    <name type="scientific">Sulfobacillus thermotolerans</name>
    <dbReference type="NCBI Taxonomy" id="338644"/>
    <lineage>
        <taxon>Bacteria</taxon>
        <taxon>Bacillati</taxon>
        <taxon>Bacillota</taxon>
        <taxon>Clostridia</taxon>
        <taxon>Eubacteriales</taxon>
        <taxon>Clostridiales Family XVII. Incertae Sedis</taxon>
        <taxon>Sulfobacillus</taxon>
    </lineage>
</organism>